<dbReference type="AlphaFoldDB" id="A0A2P2E7X3"/>
<gene>
    <name evidence="1" type="ORF">PbB2_00804</name>
</gene>
<proteinExistence type="predicted"/>
<accession>A0A2P2E7X3</accession>
<organism evidence="1 2">
    <name type="scientific">Candidatus Phycosocius bacilliformis</name>
    <dbReference type="NCBI Taxonomy" id="1445552"/>
    <lineage>
        <taxon>Bacteria</taxon>
        <taxon>Pseudomonadati</taxon>
        <taxon>Pseudomonadota</taxon>
        <taxon>Alphaproteobacteria</taxon>
        <taxon>Caulobacterales</taxon>
        <taxon>Caulobacterales incertae sedis</taxon>
        <taxon>Candidatus Phycosocius</taxon>
    </lineage>
</organism>
<sequence length="229" mass="25695">MNRPLDYRYAIRALAAIAVLIFVNACRGDVERPNIAAKETEQDWLNSNFGNPDSPKVFNQPETIMLSKDNGPNVFFIRDFRLQSQPALFNSGLWIRRKVPRTSSSIVPIENLHDLDFSAYGQEIGKNSCGQRLFKVVDHDRFGREISTLAMPPKGDTSLWVFVIPDPHTLIGCFSTDPTFGCSVYSEFDYVWANLVVPKINVCSWPAIRGQIQNAIDAGMVPASVRNSK</sequence>
<dbReference type="EMBL" id="BFBR01000002">
    <property type="protein sequence ID" value="GBF57144.1"/>
    <property type="molecule type" value="Genomic_DNA"/>
</dbReference>
<evidence type="ECO:0000313" key="1">
    <source>
        <dbReference type="EMBL" id="GBF57144.1"/>
    </source>
</evidence>
<dbReference type="RefSeq" id="WP_133245707.1">
    <property type="nucleotide sequence ID" value="NZ_BFBR01000002.1"/>
</dbReference>
<keyword evidence="2" id="KW-1185">Reference proteome</keyword>
<dbReference type="Proteomes" id="UP000245086">
    <property type="component" value="Unassembled WGS sequence"/>
</dbReference>
<comment type="caution">
    <text evidence="1">The sequence shown here is derived from an EMBL/GenBank/DDBJ whole genome shotgun (WGS) entry which is preliminary data.</text>
</comment>
<name>A0A2P2E7X3_9PROT</name>
<reference evidence="1 2" key="1">
    <citation type="journal article" date="2018" name="Genome Announc.">
        <title>Draft Genome Sequence of "Candidatus Phycosocius bacilliformis," an Alphaproteobacterial Ectosymbiont of the Hydrocarbon-Producing Green Alga Botryococcus braunii.</title>
        <authorList>
            <person name="Tanabe Y."/>
            <person name="Yamaguchi H."/>
            <person name="Watanabe M.M."/>
        </authorList>
    </citation>
    <scope>NUCLEOTIDE SEQUENCE [LARGE SCALE GENOMIC DNA]</scope>
    <source>
        <strain evidence="1 2">BOTRYCO-2</strain>
    </source>
</reference>
<protein>
    <submittedName>
        <fullName evidence="1">Uncharacterized protein</fullName>
    </submittedName>
</protein>
<evidence type="ECO:0000313" key="2">
    <source>
        <dbReference type="Proteomes" id="UP000245086"/>
    </source>
</evidence>